<feature type="region of interest" description="Disordered" evidence="1">
    <location>
        <begin position="1"/>
        <end position="42"/>
    </location>
</feature>
<dbReference type="PANTHER" id="PTHR33066:SF2">
    <property type="entry name" value="FILAGGRIN-2-LIKE"/>
    <property type="match status" value="1"/>
</dbReference>
<proteinExistence type="predicted"/>
<reference evidence="2" key="1">
    <citation type="submission" date="2021-01" db="UniProtKB">
        <authorList>
            <consortium name="EnsemblMetazoa"/>
        </authorList>
    </citation>
    <scope>IDENTIFICATION</scope>
</reference>
<feature type="compositionally biased region" description="Basic and acidic residues" evidence="1">
    <location>
        <begin position="31"/>
        <end position="42"/>
    </location>
</feature>
<dbReference type="AlphaFoldDB" id="A0A7M5UHC3"/>
<dbReference type="Proteomes" id="UP000594262">
    <property type="component" value="Unplaced"/>
</dbReference>
<dbReference type="PANTHER" id="PTHR33066">
    <property type="entry name" value="INTEGRASE_SAM-LIKE_N DOMAIN-CONTAINING PROTEIN"/>
    <property type="match status" value="1"/>
</dbReference>
<feature type="compositionally biased region" description="Polar residues" evidence="1">
    <location>
        <begin position="124"/>
        <end position="138"/>
    </location>
</feature>
<name>A0A7M5UHC3_9CNID</name>
<protein>
    <submittedName>
        <fullName evidence="2">Uncharacterized protein</fullName>
    </submittedName>
</protein>
<evidence type="ECO:0000313" key="2">
    <source>
        <dbReference type="EnsemblMetazoa" id="CLYHEMP010342.1"/>
    </source>
</evidence>
<feature type="region of interest" description="Disordered" evidence="1">
    <location>
        <begin position="115"/>
        <end position="138"/>
    </location>
</feature>
<organism evidence="2 3">
    <name type="scientific">Clytia hemisphaerica</name>
    <dbReference type="NCBI Taxonomy" id="252671"/>
    <lineage>
        <taxon>Eukaryota</taxon>
        <taxon>Metazoa</taxon>
        <taxon>Cnidaria</taxon>
        <taxon>Hydrozoa</taxon>
        <taxon>Hydroidolina</taxon>
        <taxon>Leptothecata</taxon>
        <taxon>Obeliida</taxon>
        <taxon>Clytiidae</taxon>
        <taxon>Clytia</taxon>
    </lineage>
</organism>
<keyword evidence="3" id="KW-1185">Reference proteome</keyword>
<feature type="compositionally biased region" description="Basic and acidic residues" evidence="1">
    <location>
        <begin position="1"/>
        <end position="10"/>
    </location>
</feature>
<evidence type="ECO:0000256" key="1">
    <source>
        <dbReference type="SAM" id="MobiDB-lite"/>
    </source>
</evidence>
<feature type="region of interest" description="Disordered" evidence="1">
    <location>
        <begin position="191"/>
        <end position="219"/>
    </location>
</feature>
<feature type="region of interest" description="Disordered" evidence="1">
    <location>
        <begin position="152"/>
        <end position="179"/>
    </location>
</feature>
<dbReference type="EnsemblMetazoa" id="CLYHEMT010342.1">
    <property type="protein sequence ID" value="CLYHEMP010342.1"/>
    <property type="gene ID" value="CLYHEMG010342"/>
</dbReference>
<evidence type="ECO:0000313" key="3">
    <source>
        <dbReference type="Proteomes" id="UP000594262"/>
    </source>
</evidence>
<accession>A0A7M5UHC3</accession>
<sequence>DQECHYESDKQGNLGFFDGRQDHPYCQIPPGEKEHRGGHGIQKEGLQRMEIKTIPIQKTESGEGHPGHRSVCIQSVEPGSSLFFLENGSFQPGAGCLPTGLEKCQRLCLSPLLPNRKGAKENSIRPNHGSSDNTSLAGASLVSNSTSIVSNESNSFTYGRRPSEASRKGSSSSLEQVPQADCMDVVREQLASKGVSEKSSDLIVNSRRSGTHYKSAWGK</sequence>